<feature type="transmembrane region" description="Helical" evidence="5">
    <location>
        <begin position="25"/>
        <end position="49"/>
    </location>
</feature>
<gene>
    <name evidence="7" type="ORF">SAMN04489806_3064</name>
</gene>
<dbReference type="STRING" id="640635.SAMN04489806_3064"/>
<comment type="subcellular location">
    <subcellularLocation>
        <location evidence="1">Cell membrane</location>
        <topology evidence="1">Multi-pass membrane protein</topology>
    </subcellularLocation>
</comment>
<feature type="transmembrane region" description="Helical" evidence="5">
    <location>
        <begin position="437"/>
        <end position="456"/>
    </location>
</feature>
<dbReference type="RefSeq" id="WP_245723726.1">
    <property type="nucleotide sequence ID" value="NZ_FNRY01000002.1"/>
</dbReference>
<evidence type="ECO:0000313" key="8">
    <source>
        <dbReference type="Proteomes" id="UP000199183"/>
    </source>
</evidence>
<keyword evidence="4 5" id="KW-0472">Membrane</keyword>
<feature type="transmembrane region" description="Helical" evidence="5">
    <location>
        <begin position="295"/>
        <end position="321"/>
    </location>
</feature>
<evidence type="ECO:0000256" key="2">
    <source>
        <dbReference type="ARBA" id="ARBA00022692"/>
    </source>
</evidence>
<dbReference type="EMBL" id="FNRY01000002">
    <property type="protein sequence ID" value="SEC49834.1"/>
    <property type="molecule type" value="Genomic_DNA"/>
</dbReference>
<keyword evidence="2 5" id="KW-0812">Transmembrane</keyword>
<feature type="transmembrane region" description="Helical" evidence="5">
    <location>
        <begin position="327"/>
        <end position="349"/>
    </location>
</feature>
<dbReference type="CDD" id="cd17321">
    <property type="entry name" value="MFS_MMR_MDR_like"/>
    <property type="match status" value="1"/>
</dbReference>
<protein>
    <submittedName>
        <fullName evidence="7">Drug resistance transporter, EmrB/QacA subfamily</fullName>
    </submittedName>
</protein>
<dbReference type="SUPFAM" id="SSF103473">
    <property type="entry name" value="MFS general substrate transporter"/>
    <property type="match status" value="2"/>
</dbReference>
<feature type="transmembrane region" description="Helical" evidence="5">
    <location>
        <begin position="388"/>
        <end position="408"/>
    </location>
</feature>
<dbReference type="Gene3D" id="1.20.1250.20">
    <property type="entry name" value="MFS general substrate transporter like domains"/>
    <property type="match status" value="1"/>
</dbReference>
<evidence type="ECO:0000313" key="7">
    <source>
        <dbReference type="EMBL" id="SEC49834.1"/>
    </source>
</evidence>
<reference evidence="7 8" key="1">
    <citation type="submission" date="2016-10" db="EMBL/GenBank/DDBJ databases">
        <authorList>
            <person name="de Groot N.N."/>
        </authorList>
    </citation>
    <scope>NUCLEOTIDE SEQUENCE [LARGE SCALE GENOMIC DNA]</scope>
    <source>
        <strain evidence="7 8">DSM 21799</strain>
    </source>
</reference>
<dbReference type="InterPro" id="IPR020846">
    <property type="entry name" value="MFS_dom"/>
</dbReference>
<proteinExistence type="predicted"/>
<keyword evidence="3 5" id="KW-1133">Transmembrane helix</keyword>
<dbReference type="PROSITE" id="PS50850">
    <property type="entry name" value="MFS"/>
    <property type="match status" value="1"/>
</dbReference>
<feature type="transmembrane region" description="Helical" evidence="5">
    <location>
        <begin position="117"/>
        <end position="137"/>
    </location>
</feature>
<dbReference type="PANTHER" id="PTHR42718">
    <property type="entry name" value="MAJOR FACILITATOR SUPERFAMILY MULTIDRUG TRANSPORTER MFSC"/>
    <property type="match status" value="1"/>
</dbReference>
<evidence type="ECO:0000256" key="5">
    <source>
        <dbReference type="SAM" id="Phobius"/>
    </source>
</evidence>
<feature type="transmembrane region" description="Helical" evidence="5">
    <location>
        <begin position="230"/>
        <end position="248"/>
    </location>
</feature>
<dbReference type="Pfam" id="PF07690">
    <property type="entry name" value="MFS_1"/>
    <property type="match status" value="1"/>
</dbReference>
<dbReference type="Gene3D" id="1.20.1720.10">
    <property type="entry name" value="Multidrug resistance protein D"/>
    <property type="match status" value="1"/>
</dbReference>
<keyword evidence="8" id="KW-1185">Reference proteome</keyword>
<dbReference type="InterPro" id="IPR011701">
    <property type="entry name" value="MFS"/>
</dbReference>
<dbReference type="GO" id="GO:0022857">
    <property type="term" value="F:transmembrane transporter activity"/>
    <property type="evidence" value="ECO:0007669"/>
    <property type="project" value="InterPro"/>
</dbReference>
<feature type="transmembrane region" description="Helical" evidence="5">
    <location>
        <begin position="361"/>
        <end position="382"/>
    </location>
</feature>
<feature type="transmembrane region" description="Helical" evidence="5">
    <location>
        <begin position="149"/>
        <end position="171"/>
    </location>
</feature>
<feature type="transmembrane region" description="Helical" evidence="5">
    <location>
        <begin position="183"/>
        <end position="203"/>
    </location>
</feature>
<evidence type="ECO:0000256" key="4">
    <source>
        <dbReference type="ARBA" id="ARBA00023136"/>
    </source>
</evidence>
<feature type="transmembrane region" description="Helical" evidence="5">
    <location>
        <begin position="254"/>
        <end position="274"/>
    </location>
</feature>
<organism evidence="7 8">
    <name type="scientific">Paramicrobacterium humi</name>
    <dbReference type="NCBI Taxonomy" id="640635"/>
    <lineage>
        <taxon>Bacteria</taxon>
        <taxon>Bacillati</taxon>
        <taxon>Actinomycetota</taxon>
        <taxon>Actinomycetes</taxon>
        <taxon>Micrococcales</taxon>
        <taxon>Microbacteriaceae</taxon>
        <taxon>Paramicrobacterium</taxon>
    </lineage>
</organism>
<dbReference type="PANTHER" id="PTHR42718:SF39">
    <property type="entry name" value="ACTINORHODIN TRANSPORTER-RELATED"/>
    <property type="match status" value="1"/>
</dbReference>
<name>A0A1H4T0X8_9MICO</name>
<dbReference type="Proteomes" id="UP000199183">
    <property type="component" value="Unassembled WGS sequence"/>
</dbReference>
<feature type="transmembrane region" description="Helical" evidence="5">
    <location>
        <begin position="91"/>
        <end position="111"/>
    </location>
</feature>
<evidence type="ECO:0000256" key="1">
    <source>
        <dbReference type="ARBA" id="ARBA00004651"/>
    </source>
</evidence>
<sequence length="495" mass="51853">MATQSEMEANRGTTRERPDPARWRILAVLLVVIFMSLISVSIVNVALPSIQSGLDASQSDIQWVLSGYALTFGIVLVAAGRAGDVMGRGGIFVVGVIVFTLSSIAAGLAPTPDLLNVARFIQGIGSGLVNPQGVGMIQQYFRGAERGKAFGYFGSAVGVSVAIGPVLGGLLINLGGPDLGWRLTFLVNVPVGIVAVILALLWFPRPLIRRAKTTDAAAAAPAGRSRSMDLVGAMLLGLAVLSLLFPFVESAASALIWLLFPLGILLVVAWVLWERRYARRGRSPMVDLKIFSTRSFANGTVIVGLYFLGMTSVWVLVALYMQDGLGLSALQAGMVGVPSAILSALSAHWAGSRVMRYGRKIVIGGLFIGLFGLAASIAVVLLTEAGFISEWWLLLSLSFIGIAQGSVISPNQTLTLAEVPLDYAGSSGAIMQTGQRIGTSIGIAVITAAAFAILAISSWPVAFAVGFGLIGLVVLSALGVAFKDQRDRVRAVAAS</sequence>
<evidence type="ECO:0000259" key="6">
    <source>
        <dbReference type="PROSITE" id="PS50850"/>
    </source>
</evidence>
<dbReference type="PRINTS" id="PR01036">
    <property type="entry name" value="TCRTETB"/>
</dbReference>
<feature type="domain" description="Major facilitator superfamily (MFS) profile" evidence="6">
    <location>
        <begin position="25"/>
        <end position="488"/>
    </location>
</feature>
<accession>A0A1H4T0X8</accession>
<evidence type="ECO:0000256" key="3">
    <source>
        <dbReference type="ARBA" id="ARBA00022989"/>
    </source>
</evidence>
<dbReference type="InterPro" id="IPR036259">
    <property type="entry name" value="MFS_trans_sf"/>
</dbReference>
<dbReference type="GO" id="GO:0005886">
    <property type="term" value="C:plasma membrane"/>
    <property type="evidence" value="ECO:0007669"/>
    <property type="project" value="UniProtKB-SubCell"/>
</dbReference>
<feature type="transmembrane region" description="Helical" evidence="5">
    <location>
        <begin position="61"/>
        <end position="79"/>
    </location>
</feature>
<feature type="transmembrane region" description="Helical" evidence="5">
    <location>
        <begin position="462"/>
        <end position="482"/>
    </location>
</feature>
<dbReference type="AlphaFoldDB" id="A0A1H4T0X8"/>